<dbReference type="PROSITE" id="PS51900">
    <property type="entry name" value="CB"/>
    <property type="match status" value="1"/>
</dbReference>
<dbReference type="RefSeq" id="WP_262428957.1">
    <property type="nucleotide sequence ID" value="NZ_JACRTG010000012.1"/>
</dbReference>
<dbReference type="InterPro" id="IPR011010">
    <property type="entry name" value="DNA_brk_join_enz"/>
</dbReference>
<dbReference type="Gene3D" id="1.10.150.130">
    <property type="match status" value="1"/>
</dbReference>
<accession>A0A926IJQ9</accession>
<dbReference type="InterPro" id="IPR010998">
    <property type="entry name" value="Integrase_recombinase_N"/>
</dbReference>
<dbReference type="PANTHER" id="PTHR30349">
    <property type="entry name" value="PHAGE INTEGRASE-RELATED"/>
    <property type="match status" value="1"/>
</dbReference>
<dbReference type="GO" id="GO:0015074">
    <property type="term" value="P:DNA integration"/>
    <property type="evidence" value="ECO:0007669"/>
    <property type="project" value="UniProtKB-KW"/>
</dbReference>
<dbReference type="InterPro" id="IPR013762">
    <property type="entry name" value="Integrase-like_cat_sf"/>
</dbReference>
<comment type="caution">
    <text evidence="8">The sequence shown here is derived from an EMBL/GenBank/DDBJ whole genome shotgun (WGS) entry which is preliminary data.</text>
</comment>
<dbReference type="EMBL" id="JACRTG010000012">
    <property type="protein sequence ID" value="MBC8587505.1"/>
    <property type="molecule type" value="Genomic_DNA"/>
</dbReference>
<evidence type="ECO:0000256" key="2">
    <source>
        <dbReference type="ARBA" id="ARBA00022908"/>
    </source>
</evidence>
<protein>
    <submittedName>
        <fullName evidence="8">Tyrosine-type recombinase/integrase</fullName>
    </submittedName>
</protein>
<dbReference type="PANTHER" id="PTHR30349:SF41">
    <property type="entry name" value="INTEGRASE_RECOMBINASE PROTEIN MJ0367-RELATED"/>
    <property type="match status" value="1"/>
</dbReference>
<evidence type="ECO:0000256" key="3">
    <source>
        <dbReference type="ARBA" id="ARBA00023125"/>
    </source>
</evidence>
<proteinExistence type="inferred from homology"/>
<sequence length="289" mass="33818">MLYNQAVEEFLKYMKMTDKSKQTITGYEKELRYMNNYLTVKHNCPIYVEDITLEDIESYMHYKKEKGLASSSRRRAIYILRSFYNYCVKRGICDKNLPDMLEPIKVKEKEREFITEEEFEELVGAIDQLVIRTVVQTMFYTGGRISEILNLKLEDVDLEERVIHIIEGKGNKDRNIPINDKLYDILQNYLENIREVDEYIETDKFFANKSTGMVSGSYVNRCIQEATNNLGWEKHISSHILRHSFGTNLLEKGASLVSIQKLLGHTNLAVTSRYLHQDMRKLSDAVNLL</sequence>
<dbReference type="Gene3D" id="1.10.443.10">
    <property type="entry name" value="Intergrase catalytic core"/>
    <property type="match status" value="1"/>
</dbReference>
<organism evidence="8 9">
    <name type="scientific">Paratissierella segnis</name>
    <dbReference type="NCBI Taxonomy" id="2763679"/>
    <lineage>
        <taxon>Bacteria</taxon>
        <taxon>Bacillati</taxon>
        <taxon>Bacillota</taxon>
        <taxon>Tissierellia</taxon>
        <taxon>Tissierellales</taxon>
        <taxon>Tissierellaceae</taxon>
        <taxon>Paratissierella</taxon>
    </lineage>
</organism>
<gene>
    <name evidence="8" type="ORF">H8707_04530</name>
</gene>
<name>A0A926IJQ9_9FIRM</name>
<keyword evidence="4" id="KW-0233">DNA recombination</keyword>
<dbReference type="InterPro" id="IPR002104">
    <property type="entry name" value="Integrase_catalytic"/>
</dbReference>
<dbReference type="AlphaFoldDB" id="A0A926IJQ9"/>
<dbReference type="InterPro" id="IPR004107">
    <property type="entry name" value="Integrase_SAM-like_N"/>
</dbReference>
<dbReference type="Pfam" id="PF00589">
    <property type="entry name" value="Phage_integrase"/>
    <property type="match status" value="1"/>
</dbReference>
<dbReference type="Pfam" id="PF02899">
    <property type="entry name" value="Phage_int_SAM_1"/>
    <property type="match status" value="1"/>
</dbReference>
<dbReference type="InterPro" id="IPR044068">
    <property type="entry name" value="CB"/>
</dbReference>
<evidence type="ECO:0000313" key="9">
    <source>
        <dbReference type="Proteomes" id="UP000601171"/>
    </source>
</evidence>
<feature type="domain" description="Core-binding (CB)" evidence="7">
    <location>
        <begin position="1"/>
        <end position="88"/>
    </location>
</feature>
<dbReference type="Proteomes" id="UP000601171">
    <property type="component" value="Unassembled WGS sequence"/>
</dbReference>
<evidence type="ECO:0000256" key="4">
    <source>
        <dbReference type="ARBA" id="ARBA00023172"/>
    </source>
</evidence>
<dbReference type="PROSITE" id="PS51898">
    <property type="entry name" value="TYR_RECOMBINASE"/>
    <property type="match status" value="1"/>
</dbReference>
<reference evidence="8" key="1">
    <citation type="submission" date="2020-08" db="EMBL/GenBank/DDBJ databases">
        <title>Genome public.</title>
        <authorList>
            <person name="Liu C."/>
            <person name="Sun Q."/>
        </authorList>
    </citation>
    <scope>NUCLEOTIDE SEQUENCE</scope>
    <source>
        <strain evidence="8">BX21</strain>
    </source>
</reference>
<evidence type="ECO:0000259" key="7">
    <source>
        <dbReference type="PROSITE" id="PS51900"/>
    </source>
</evidence>
<evidence type="ECO:0000256" key="1">
    <source>
        <dbReference type="ARBA" id="ARBA00008857"/>
    </source>
</evidence>
<dbReference type="GO" id="GO:0003677">
    <property type="term" value="F:DNA binding"/>
    <property type="evidence" value="ECO:0007669"/>
    <property type="project" value="UniProtKB-UniRule"/>
</dbReference>
<dbReference type="InterPro" id="IPR050090">
    <property type="entry name" value="Tyrosine_recombinase_XerCD"/>
</dbReference>
<evidence type="ECO:0000256" key="5">
    <source>
        <dbReference type="PROSITE-ProRule" id="PRU01248"/>
    </source>
</evidence>
<evidence type="ECO:0000259" key="6">
    <source>
        <dbReference type="PROSITE" id="PS51898"/>
    </source>
</evidence>
<dbReference type="GO" id="GO:0006310">
    <property type="term" value="P:DNA recombination"/>
    <property type="evidence" value="ECO:0007669"/>
    <property type="project" value="UniProtKB-KW"/>
</dbReference>
<comment type="similarity">
    <text evidence="1">Belongs to the 'phage' integrase family.</text>
</comment>
<feature type="domain" description="Tyr recombinase" evidence="6">
    <location>
        <begin position="109"/>
        <end position="287"/>
    </location>
</feature>
<dbReference type="SUPFAM" id="SSF56349">
    <property type="entry name" value="DNA breaking-rejoining enzymes"/>
    <property type="match status" value="1"/>
</dbReference>
<keyword evidence="2" id="KW-0229">DNA integration</keyword>
<keyword evidence="9" id="KW-1185">Reference proteome</keyword>
<evidence type="ECO:0000313" key="8">
    <source>
        <dbReference type="EMBL" id="MBC8587505.1"/>
    </source>
</evidence>
<keyword evidence="3 5" id="KW-0238">DNA-binding</keyword>